<dbReference type="InterPro" id="IPR001734">
    <property type="entry name" value="Na/solute_symporter"/>
</dbReference>
<sequence>MKYTFHWSDYLVFAFWLVIYSLVGIYYQFRPQIRAILCRVKCTCPCRKNESNNIDSRKDLNNVEDNSTDTESLFLGRRQLSLFPVLASVMASFLSAVSLMGTCSEVYLYGIQFILMIVAYVIGFSLASELYMPVFYKLRVTSAHEVSDRSYTYWYFDDDEG</sequence>
<evidence type="ECO:0000256" key="2">
    <source>
        <dbReference type="ARBA" id="ARBA00006434"/>
    </source>
</evidence>
<keyword evidence="6 12" id="KW-1133">Transmembrane helix</keyword>
<dbReference type="GO" id="GO:0006814">
    <property type="term" value="P:sodium ion transport"/>
    <property type="evidence" value="ECO:0007669"/>
    <property type="project" value="UniProtKB-KW"/>
</dbReference>
<keyword evidence="4" id="KW-1003">Cell membrane</keyword>
<feature type="transmembrane region" description="Helical" evidence="12">
    <location>
        <begin position="80"/>
        <end position="100"/>
    </location>
</feature>
<keyword evidence="10" id="KW-0739">Sodium transport</keyword>
<feature type="transmembrane region" description="Helical" evidence="12">
    <location>
        <begin position="106"/>
        <end position="127"/>
    </location>
</feature>
<dbReference type="PANTHER" id="PTHR42985">
    <property type="entry name" value="SODIUM-COUPLED MONOCARBOXYLATE TRANSPORTER"/>
    <property type="match status" value="1"/>
</dbReference>
<evidence type="ECO:0000256" key="3">
    <source>
        <dbReference type="ARBA" id="ARBA00022448"/>
    </source>
</evidence>
<keyword evidence="5 12" id="KW-0812">Transmembrane</keyword>
<organism evidence="15">
    <name type="scientific">Echinostoma caproni</name>
    <dbReference type="NCBI Taxonomy" id="27848"/>
    <lineage>
        <taxon>Eukaryota</taxon>
        <taxon>Metazoa</taxon>
        <taxon>Spiralia</taxon>
        <taxon>Lophotrochozoa</taxon>
        <taxon>Platyhelminthes</taxon>
        <taxon>Trematoda</taxon>
        <taxon>Digenea</taxon>
        <taxon>Plagiorchiida</taxon>
        <taxon>Echinostomata</taxon>
        <taxon>Echinostomatoidea</taxon>
        <taxon>Echinostomatidae</taxon>
        <taxon>Echinostoma</taxon>
    </lineage>
</organism>
<reference evidence="15" key="1">
    <citation type="submission" date="2016-06" db="UniProtKB">
        <authorList>
            <consortium name="WormBaseParasite"/>
        </authorList>
    </citation>
    <scope>IDENTIFICATION</scope>
</reference>
<dbReference type="Gene3D" id="1.20.1730.10">
    <property type="entry name" value="Sodium/glucose cotransporter"/>
    <property type="match status" value="1"/>
</dbReference>
<evidence type="ECO:0000313" key="14">
    <source>
        <dbReference type="Proteomes" id="UP000272942"/>
    </source>
</evidence>
<evidence type="ECO:0000256" key="9">
    <source>
        <dbReference type="ARBA" id="ARBA00023136"/>
    </source>
</evidence>
<gene>
    <name evidence="13" type="ORF">ECPE_LOCUS10200</name>
</gene>
<dbReference type="WBParaSite" id="ECPE_0001023201-mRNA-1">
    <property type="protein sequence ID" value="ECPE_0001023201-mRNA-1"/>
    <property type="gene ID" value="ECPE_0001023201"/>
</dbReference>
<evidence type="ECO:0000256" key="12">
    <source>
        <dbReference type="SAM" id="Phobius"/>
    </source>
</evidence>
<dbReference type="GO" id="GO:0015293">
    <property type="term" value="F:symporter activity"/>
    <property type="evidence" value="ECO:0007669"/>
    <property type="project" value="TreeGrafter"/>
</dbReference>
<dbReference type="PROSITE" id="PS50283">
    <property type="entry name" value="NA_SOLUT_SYMP_3"/>
    <property type="match status" value="1"/>
</dbReference>
<dbReference type="AlphaFoldDB" id="A0A183ATB5"/>
<dbReference type="OrthoDB" id="6132759at2759"/>
<keyword evidence="7" id="KW-0915">Sodium</keyword>
<evidence type="ECO:0000313" key="15">
    <source>
        <dbReference type="WBParaSite" id="ECPE_0001023201-mRNA-1"/>
    </source>
</evidence>
<comment type="similarity">
    <text evidence="2 11">Belongs to the sodium:solute symporter (SSF) (TC 2.A.21) family.</text>
</comment>
<accession>A0A183ATB5</accession>
<evidence type="ECO:0000256" key="11">
    <source>
        <dbReference type="RuleBase" id="RU362091"/>
    </source>
</evidence>
<dbReference type="PANTHER" id="PTHR42985:SF40">
    <property type="entry name" value="LD47995P-RELATED"/>
    <property type="match status" value="1"/>
</dbReference>
<evidence type="ECO:0000256" key="10">
    <source>
        <dbReference type="ARBA" id="ARBA00023201"/>
    </source>
</evidence>
<keyword evidence="9 12" id="KW-0472">Membrane</keyword>
<dbReference type="InterPro" id="IPR051163">
    <property type="entry name" value="Sodium:Solute_Symporter_SSF"/>
</dbReference>
<feature type="transmembrane region" description="Helical" evidence="12">
    <location>
        <begin position="12"/>
        <end position="29"/>
    </location>
</feature>
<reference evidence="13 14" key="2">
    <citation type="submission" date="2018-11" db="EMBL/GenBank/DDBJ databases">
        <authorList>
            <consortium name="Pathogen Informatics"/>
        </authorList>
    </citation>
    <scope>NUCLEOTIDE SEQUENCE [LARGE SCALE GENOMIC DNA]</scope>
    <source>
        <strain evidence="13 14">Egypt</strain>
    </source>
</reference>
<proteinExistence type="inferred from homology"/>
<dbReference type="Pfam" id="PF00474">
    <property type="entry name" value="SSF"/>
    <property type="match status" value="1"/>
</dbReference>
<evidence type="ECO:0000256" key="7">
    <source>
        <dbReference type="ARBA" id="ARBA00023053"/>
    </source>
</evidence>
<protein>
    <submittedName>
        <fullName evidence="15">Transmembrane 9 superfamily member</fullName>
    </submittedName>
</protein>
<dbReference type="GO" id="GO:0005886">
    <property type="term" value="C:plasma membrane"/>
    <property type="evidence" value="ECO:0007669"/>
    <property type="project" value="UniProtKB-SubCell"/>
</dbReference>
<keyword evidence="3" id="KW-0813">Transport</keyword>
<evidence type="ECO:0000313" key="13">
    <source>
        <dbReference type="EMBL" id="VDP86653.1"/>
    </source>
</evidence>
<evidence type="ECO:0000256" key="6">
    <source>
        <dbReference type="ARBA" id="ARBA00022989"/>
    </source>
</evidence>
<evidence type="ECO:0000256" key="1">
    <source>
        <dbReference type="ARBA" id="ARBA00004651"/>
    </source>
</evidence>
<dbReference type="InterPro" id="IPR038377">
    <property type="entry name" value="Na/Glc_symporter_sf"/>
</dbReference>
<dbReference type="Proteomes" id="UP000272942">
    <property type="component" value="Unassembled WGS sequence"/>
</dbReference>
<evidence type="ECO:0000256" key="4">
    <source>
        <dbReference type="ARBA" id="ARBA00022475"/>
    </source>
</evidence>
<evidence type="ECO:0000256" key="8">
    <source>
        <dbReference type="ARBA" id="ARBA00023065"/>
    </source>
</evidence>
<name>A0A183ATB5_9TREM</name>
<dbReference type="EMBL" id="UZAN01048672">
    <property type="protein sequence ID" value="VDP86653.1"/>
    <property type="molecule type" value="Genomic_DNA"/>
</dbReference>
<keyword evidence="8" id="KW-0406">Ion transport</keyword>
<comment type="subcellular location">
    <subcellularLocation>
        <location evidence="1">Cell membrane</location>
        <topology evidence="1">Multi-pass membrane protein</topology>
    </subcellularLocation>
</comment>
<evidence type="ECO:0000256" key="5">
    <source>
        <dbReference type="ARBA" id="ARBA00022692"/>
    </source>
</evidence>
<keyword evidence="14" id="KW-1185">Reference proteome</keyword>